<dbReference type="SUPFAM" id="SSF55031">
    <property type="entry name" value="Bacterial exopeptidase dimerisation domain"/>
    <property type="match status" value="1"/>
</dbReference>
<keyword evidence="1" id="KW-0378">Hydrolase</keyword>
<dbReference type="PANTHER" id="PTHR11014">
    <property type="entry name" value="PEPTIDASE M20 FAMILY MEMBER"/>
    <property type="match status" value="1"/>
</dbReference>
<accession>A0ABY1INE3</accession>
<dbReference type="SUPFAM" id="SSF53187">
    <property type="entry name" value="Zn-dependent exopeptidases"/>
    <property type="match status" value="1"/>
</dbReference>
<dbReference type="InterPro" id="IPR002933">
    <property type="entry name" value="Peptidase_M20"/>
</dbReference>
<evidence type="ECO:0000259" key="2">
    <source>
        <dbReference type="Pfam" id="PF07687"/>
    </source>
</evidence>
<dbReference type="InterPro" id="IPR036264">
    <property type="entry name" value="Bact_exopeptidase_dim_dom"/>
</dbReference>
<evidence type="ECO:0000256" key="1">
    <source>
        <dbReference type="ARBA" id="ARBA00022801"/>
    </source>
</evidence>
<dbReference type="Gene3D" id="3.30.70.360">
    <property type="match status" value="1"/>
</dbReference>
<sequence length="397" mass="42304">MLANDIGPEIDTAAGRIEEKLVAIRRDIHAHPETGFDTIRTSALVADQLKAAGIDVVSGVGRTGVVGTIETGRPGPTVLLRADMDALPIHEMTGLDFASTVDGKMHACGHDLHTATLIGVGILLRDLAPRLNGTVRLMFQPAEETSESGARAMIEDGVLDGVDVALGFHNQPDEDVGTFSYIPGISNGSSDEFSILVRGRSGHAARPHLAADPIIAAATLVLQLQTIVSREVDPMHPAVLTIGGISGGMAENIIPDTVRLIGTVRTQLPANRDLIEDAIRRQCDGISTSMNVRCDFTMVRGVPAMVHDEKVTTRTMQAIADHFGQGAIRRRDATLGAEDFALISERVPTFQLGVGSRLPGRDDKLHNSDYQPDERSIRNGVVGLTLAACSFLSSPQL</sequence>
<proteinExistence type="predicted"/>
<dbReference type="NCBIfam" id="TIGR01891">
    <property type="entry name" value="amidohydrolases"/>
    <property type="match status" value="1"/>
</dbReference>
<dbReference type="RefSeq" id="WP_143190264.1">
    <property type="nucleotide sequence ID" value="NZ_FQZC01000003.1"/>
</dbReference>
<dbReference type="Pfam" id="PF01546">
    <property type="entry name" value="Peptidase_M20"/>
    <property type="match status" value="1"/>
</dbReference>
<name>A0ABY1INE3_9HYPH</name>
<dbReference type="Gene3D" id="3.40.630.10">
    <property type="entry name" value="Zn peptidases"/>
    <property type="match status" value="1"/>
</dbReference>
<protein>
    <submittedName>
        <fullName evidence="3">Amidohydrolase</fullName>
    </submittedName>
</protein>
<dbReference type="PANTHER" id="PTHR11014:SF63">
    <property type="entry name" value="METALLOPEPTIDASE, PUTATIVE (AFU_ORTHOLOGUE AFUA_6G09600)-RELATED"/>
    <property type="match status" value="1"/>
</dbReference>
<dbReference type="CDD" id="cd03886">
    <property type="entry name" value="M20_Acy1"/>
    <property type="match status" value="1"/>
</dbReference>
<evidence type="ECO:0000313" key="3">
    <source>
        <dbReference type="EMBL" id="SHJ56982.1"/>
    </source>
</evidence>
<evidence type="ECO:0000313" key="4">
    <source>
        <dbReference type="Proteomes" id="UP000184290"/>
    </source>
</evidence>
<dbReference type="EMBL" id="FQZC01000003">
    <property type="protein sequence ID" value="SHJ56982.1"/>
    <property type="molecule type" value="Genomic_DNA"/>
</dbReference>
<dbReference type="InterPro" id="IPR011650">
    <property type="entry name" value="Peptidase_M20_dimer"/>
</dbReference>
<comment type="caution">
    <text evidence="3">The sequence shown here is derived from an EMBL/GenBank/DDBJ whole genome shotgun (WGS) entry which is preliminary data.</text>
</comment>
<gene>
    <name evidence="3" type="ORF">SAMN02745911_2898</name>
</gene>
<dbReference type="PIRSF" id="PIRSF005962">
    <property type="entry name" value="Pept_M20D_amidohydro"/>
    <property type="match status" value="1"/>
</dbReference>
<reference evidence="3 4" key="1">
    <citation type="submission" date="2016-11" db="EMBL/GenBank/DDBJ databases">
        <authorList>
            <person name="Varghese N."/>
            <person name="Submissions S."/>
        </authorList>
    </citation>
    <scope>NUCLEOTIDE SEQUENCE [LARGE SCALE GENOMIC DNA]</scope>
    <source>
        <strain evidence="3 4">DSM 21988</strain>
    </source>
</reference>
<feature type="domain" description="Peptidase M20 dimerisation" evidence="2">
    <location>
        <begin position="192"/>
        <end position="283"/>
    </location>
</feature>
<dbReference type="Pfam" id="PF07687">
    <property type="entry name" value="M20_dimer"/>
    <property type="match status" value="1"/>
</dbReference>
<dbReference type="Proteomes" id="UP000184290">
    <property type="component" value="Unassembled WGS sequence"/>
</dbReference>
<organism evidence="3 4">
    <name type="scientific">Aureimonas altamirensis DSM 21988</name>
    <dbReference type="NCBI Taxonomy" id="1121026"/>
    <lineage>
        <taxon>Bacteria</taxon>
        <taxon>Pseudomonadati</taxon>
        <taxon>Pseudomonadota</taxon>
        <taxon>Alphaproteobacteria</taxon>
        <taxon>Hyphomicrobiales</taxon>
        <taxon>Aurantimonadaceae</taxon>
        <taxon>Aureimonas</taxon>
    </lineage>
</organism>
<keyword evidence="4" id="KW-1185">Reference proteome</keyword>
<dbReference type="InterPro" id="IPR017439">
    <property type="entry name" value="Amidohydrolase"/>
</dbReference>